<keyword evidence="6" id="KW-1185">Reference proteome</keyword>
<dbReference type="SMART" id="SM00264">
    <property type="entry name" value="BAG"/>
    <property type="match status" value="1"/>
</dbReference>
<evidence type="ECO:0000313" key="6">
    <source>
        <dbReference type="Proteomes" id="UP001162483"/>
    </source>
</evidence>
<dbReference type="InterPro" id="IPR039773">
    <property type="entry name" value="BAG_chaperone_regulator"/>
</dbReference>
<dbReference type="SUPFAM" id="SSF63491">
    <property type="entry name" value="BAG domain"/>
    <property type="match status" value="1"/>
</dbReference>
<dbReference type="SUPFAM" id="SSF54236">
    <property type="entry name" value="Ubiquitin-like"/>
    <property type="match status" value="1"/>
</dbReference>
<dbReference type="Proteomes" id="UP001162483">
    <property type="component" value="Unassembled WGS sequence"/>
</dbReference>
<name>A0ABN9HDS5_9NEOB</name>
<dbReference type="CDD" id="cd01812">
    <property type="entry name" value="Ubl_BAG1"/>
    <property type="match status" value="1"/>
</dbReference>
<dbReference type="PROSITE" id="PS50053">
    <property type="entry name" value="UBIQUITIN_2"/>
    <property type="match status" value="1"/>
</dbReference>
<dbReference type="PROSITE" id="PS51035">
    <property type="entry name" value="BAG"/>
    <property type="match status" value="1"/>
</dbReference>
<dbReference type="SMART" id="SM00213">
    <property type="entry name" value="UBQ"/>
    <property type="match status" value="1"/>
</dbReference>
<dbReference type="PANTHER" id="PTHR12329:SF16">
    <property type="entry name" value="BAG FAMILY MOLECULAR CHAPERONE REGULATOR 1"/>
    <property type="match status" value="1"/>
</dbReference>
<keyword evidence="2" id="KW-0143">Chaperone</keyword>
<feature type="domain" description="BAG" evidence="4">
    <location>
        <begin position="79"/>
        <end position="146"/>
    </location>
</feature>
<evidence type="ECO:0000256" key="1">
    <source>
        <dbReference type="ARBA" id="ARBA00022374"/>
    </source>
</evidence>
<dbReference type="Gene3D" id="1.20.58.120">
    <property type="entry name" value="BAG domain"/>
    <property type="match status" value="1"/>
</dbReference>
<organism evidence="5 6">
    <name type="scientific">Staurois parvus</name>
    <dbReference type="NCBI Taxonomy" id="386267"/>
    <lineage>
        <taxon>Eukaryota</taxon>
        <taxon>Metazoa</taxon>
        <taxon>Chordata</taxon>
        <taxon>Craniata</taxon>
        <taxon>Vertebrata</taxon>
        <taxon>Euteleostomi</taxon>
        <taxon>Amphibia</taxon>
        <taxon>Batrachia</taxon>
        <taxon>Anura</taxon>
        <taxon>Neobatrachia</taxon>
        <taxon>Ranoidea</taxon>
        <taxon>Ranidae</taxon>
        <taxon>Staurois</taxon>
    </lineage>
</organism>
<sequence>KVNAVCVTGSEKHKLQVVPQEEHDDPILQDLASIVEKVTGVPLASQRLIYKGKSLKEMEQTLSALGVQNGCKIMLIGKKGFLSKNLQAEALGKLDKRIKTSVEQFMKVLEQVDSMAMPENFNDCRMKRKALVKKVQGLLAQCDTMEGNISQEIDKLHSKNLALAK</sequence>
<comment type="caution">
    <text evidence="5">The sequence shown here is derived from an EMBL/GenBank/DDBJ whole genome shotgun (WGS) entry which is preliminary data.</text>
</comment>
<dbReference type="PANTHER" id="PTHR12329">
    <property type="entry name" value="BCL2-ASSOCIATED ATHANOGENE"/>
    <property type="match status" value="1"/>
</dbReference>
<evidence type="ECO:0000259" key="4">
    <source>
        <dbReference type="PROSITE" id="PS51035"/>
    </source>
</evidence>
<evidence type="ECO:0000313" key="5">
    <source>
        <dbReference type="EMBL" id="CAI9619948.1"/>
    </source>
</evidence>
<dbReference type="InterPro" id="IPR003103">
    <property type="entry name" value="BAG_domain"/>
</dbReference>
<accession>A0ABN9HDS5</accession>
<proteinExistence type="predicted"/>
<protein>
    <recommendedName>
        <fullName evidence="1">BAG family molecular chaperone regulator 1</fullName>
    </recommendedName>
</protein>
<dbReference type="EMBL" id="CATNWA010020792">
    <property type="protein sequence ID" value="CAI9619948.1"/>
    <property type="molecule type" value="Genomic_DNA"/>
</dbReference>
<dbReference type="Pfam" id="PF02179">
    <property type="entry name" value="BAG"/>
    <property type="match status" value="1"/>
</dbReference>
<dbReference type="InterPro" id="IPR000626">
    <property type="entry name" value="Ubiquitin-like_dom"/>
</dbReference>
<feature type="domain" description="Ubiquitin-like" evidence="3">
    <location>
        <begin position="28"/>
        <end position="79"/>
    </location>
</feature>
<reference evidence="5" key="1">
    <citation type="submission" date="2023-05" db="EMBL/GenBank/DDBJ databases">
        <authorList>
            <person name="Stuckert A."/>
        </authorList>
    </citation>
    <scope>NUCLEOTIDE SEQUENCE</scope>
</reference>
<feature type="non-terminal residue" evidence="5">
    <location>
        <position position="1"/>
    </location>
</feature>
<evidence type="ECO:0000259" key="3">
    <source>
        <dbReference type="PROSITE" id="PS50053"/>
    </source>
</evidence>
<dbReference type="InterPro" id="IPR029071">
    <property type="entry name" value="Ubiquitin-like_domsf"/>
</dbReference>
<dbReference type="Pfam" id="PF00240">
    <property type="entry name" value="ubiquitin"/>
    <property type="match status" value="1"/>
</dbReference>
<gene>
    <name evidence="5" type="ORF">SPARVUS_LOCUS15912234</name>
</gene>
<evidence type="ECO:0000256" key="2">
    <source>
        <dbReference type="ARBA" id="ARBA00023186"/>
    </source>
</evidence>
<dbReference type="InterPro" id="IPR036533">
    <property type="entry name" value="BAG_dom_sf"/>
</dbReference>